<evidence type="ECO:0000256" key="2">
    <source>
        <dbReference type="ARBA" id="ARBA00023015"/>
    </source>
</evidence>
<dbReference type="EMBL" id="PTRA01000001">
    <property type="protein sequence ID" value="PQA58558.1"/>
    <property type="molecule type" value="Genomic_DNA"/>
</dbReference>
<keyword evidence="9" id="KW-1185">Reference proteome</keyword>
<feature type="domain" description="Response regulatory" evidence="7">
    <location>
        <begin position="5"/>
        <end position="121"/>
    </location>
</feature>
<dbReference type="RefSeq" id="WP_104709767.1">
    <property type="nucleotide sequence ID" value="NZ_PTRA01000001.1"/>
</dbReference>
<dbReference type="InterPro" id="IPR000792">
    <property type="entry name" value="Tscrpt_reg_LuxR_C"/>
</dbReference>
<dbReference type="PANTHER" id="PTHR43214">
    <property type="entry name" value="TWO-COMPONENT RESPONSE REGULATOR"/>
    <property type="match status" value="1"/>
</dbReference>
<dbReference type="InterPro" id="IPR011006">
    <property type="entry name" value="CheY-like_superfamily"/>
</dbReference>
<dbReference type="PANTHER" id="PTHR43214:SF41">
    <property type="entry name" value="NITRATE_NITRITE RESPONSE REGULATOR PROTEIN NARP"/>
    <property type="match status" value="1"/>
</dbReference>
<dbReference type="SUPFAM" id="SSF52172">
    <property type="entry name" value="CheY-like"/>
    <property type="match status" value="1"/>
</dbReference>
<reference evidence="9" key="1">
    <citation type="submission" date="2018-02" db="EMBL/GenBank/DDBJ databases">
        <title>Genome sequencing of Solimonas sp. HR-BB.</title>
        <authorList>
            <person name="Lee Y."/>
            <person name="Jeon C.O."/>
        </authorList>
    </citation>
    <scope>NUCLEOTIDE SEQUENCE [LARGE SCALE GENOMIC DNA]</scope>
    <source>
        <strain evidence="9">HR-U</strain>
    </source>
</reference>
<keyword evidence="3 8" id="KW-0238">DNA-binding</keyword>
<feature type="domain" description="HTH luxR-type" evidence="6">
    <location>
        <begin position="153"/>
        <end position="218"/>
    </location>
</feature>
<dbReference type="Pfam" id="PF00196">
    <property type="entry name" value="GerE"/>
    <property type="match status" value="1"/>
</dbReference>
<name>A0A2S7ILQ5_9BACT</name>
<dbReference type="PROSITE" id="PS50110">
    <property type="entry name" value="RESPONSE_REGULATORY"/>
    <property type="match status" value="1"/>
</dbReference>
<dbReference type="Pfam" id="PF00072">
    <property type="entry name" value="Response_reg"/>
    <property type="match status" value="1"/>
</dbReference>
<evidence type="ECO:0000313" key="8">
    <source>
        <dbReference type="EMBL" id="PQA58558.1"/>
    </source>
</evidence>
<dbReference type="CDD" id="cd17535">
    <property type="entry name" value="REC_NarL-like"/>
    <property type="match status" value="1"/>
</dbReference>
<dbReference type="GO" id="GO:0003677">
    <property type="term" value="F:DNA binding"/>
    <property type="evidence" value="ECO:0007669"/>
    <property type="project" value="UniProtKB-KW"/>
</dbReference>
<dbReference type="Proteomes" id="UP000239590">
    <property type="component" value="Unassembled WGS sequence"/>
</dbReference>
<feature type="modified residue" description="4-aspartylphosphate" evidence="5">
    <location>
        <position position="56"/>
    </location>
</feature>
<dbReference type="Gene3D" id="3.40.50.2300">
    <property type="match status" value="1"/>
</dbReference>
<evidence type="ECO:0000256" key="1">
    <source>
        <dbReference type="ARBA" id="ARBA00022553"/>
    </source>
</evidence>
<dbReference type="PROSITE" id="PS00622">
    <property type="entry name" value="HTH_LUXR_1"/>
    <property type="match status" value="1"/>
</dbReference>
<keyword evidence="2" id="KW-0805">Transcription regulation</keyword>
<dbReference type="InterPro" id="IPR001789">
    <property type="entry name" value="Sig_transdc_resp-reg_receiver"/>
</dbReference>
<organism evidence="8 9">
    <name type="scientific">Siphonobacter curvatus</name>
    <dbReference type="NCBI Taxonomy" id="2094562"/>
    <lineage>
        <taxon>Bacteria</taxon>
        <taxon>Pseudomonadati</taxon>
        <taxon>Bacteroidota</taxon>
        <taxon>Cytophagia</taxon>
        <taxon>Cytophagales</taxon>
        <taxon>Cytophagaceae</taxon>
        <taxon>Siphonobacter</taxon>
    </lineage>
</organism>
<dbReference type="SUPFAM" id="SSF46894">
    <property type="entry name" value="C-terminal effector domain of the bipartite response regulators"/>
    <property type="match status" value="1"/>
</dbReference>
<dbReference type="GO" id="GO:0000160">
    <property type="term" value="P:phosphorelay signal transduction system"/>
    <property type="evidence" value="ECO:0007669"/>
    <property type="project" value="InterPro"/>
</dbReference>
<dbReference type="AlphaFoldDB" id="A0A2S7ILQ5"/>
<dbReference type="SMART" id="SM00448">
    <property type="entry name" value="REC"/>
    <property type="match status" value="1"/>
</dbReference>
<keyword evidence="4" id="KW-0804">Transcription</keyword>
<sequence>MAKIRVLVADDHTIVRKGLRMLLADEDSVEIVGEAADGQEALDKIPETKPDVVILDISMPRLSGIEAAKAIAQQYSTVKALIFSMHNNQDYILKSVESGAAGYLLKDTDKEEILLALQKVSQGDKYFPPTISSVFVDALLGRSRGRTATRGNDDSPLSKLSRKERQILTMIAEGLNSREIAEKLNLSIRTVTNHRANMLRKTKVKNTVELVRIAVEEKKS</sequence>
<gene>
    <name evidence="8" type="ORF">C5O19_02490</name>
</gene>
<evidence type="ECO:0000313" key="9">
    <source>
        <dbReference type="Proteomes" id="UP000239590"/>
    </source>
</evidence>
<dbReference type="OrthoDB" id="9797341at2"/>
<keyword evidence="1 5" id="KW-0597">Phosphoprotein</keyword>
<dbReference type="CDD" id="cd06170">
    <property type="entry name" value="LuxR_C_like"/>
    <property type="match status" value="1"/>
</dbReference>
<dbReference type="SMART" id="SM00421">
    <property type="entry name" value="HTH_LUXR"/>
    <property type="match status" value="1"/>
</dbReference>
<comment type="caution">
    <text evidence="8">The sequence shown here is derived from an EMBL/GenBank/DDBJ whole genome shotgun (WGS) entry which is preliminary data.</text>
</comment>
<dbReference type="InterPro" id="IPR039420">
    <property type="entry name" value="WalR-like"/>
</dbReference>
<dbReference type="PRINTS" id="PR00038">
    <property type="entry name" value="HTHLUXR"/>
</dbReference>
<proteinExistence type="predicted"/>
<accession>A0A2S7ILQ5</accession>
<evidence type="ECO:0000259" key="6">
    <source>
        <dbReference type="PROSITE" id="PS50043"/>
    </source>
</evidence>
<evidence type="ECO:0000256" key="5">
    <source>
        <dbReference type="PROSITE-ProRule" id="PRU00169"/>
    </source>
</evidence>
<dbReference type="GO" id="GO:0006355">
    <property type="term" value="P:regulation of DNA-templated transcription"/>
    <property type="evidence" value="ECO:0007669"/>
    <property type="project" value="InterPro"/>
</dbReference>
<dbReference type="InterPro" id="IPR016032">
    <property type="entry name" value="Sig_transdc_resp-reg_C-effctor"/>
</dbReference>
<dbReference type="PROSITE" id="PS50043">
    <property type="entry name" value="HTH_LUXR_2"/>
    <property type="match status" value="1"/>
</dbReference>
<protein>
    <submittedName>
        <fullName evidence="8">DNA-binding response regulator</fullName>
    </submittedName>
</protein>
<evidence type="ECO:0000256" key="4">
    <source>
        <dbReference type="ARBA" id="ARBA00023163"/>
    </source>
</evidence>
<dbReference type="InterPro" id="IPR058245">
    <property type="entry name" value="NreC/VraR/RcsB-like_REC"/>
</dbReference>
<evidence type="ECO:0000259" key="7">
    <source>
        <dbReference type="PROSITE" id="PS50110"/>
    </source>
</evidence>
<evidence type="ECO:0000256" key="3">
    <source>
        <dbReference type="ARBA" id="ARBA00023125"/>
    </source>
</evidence>